<dbReference type="EMBL" id="MZGS01000028">
    <property type="protein sequence ID" value="PWB85252.1"/>
    <property type="molecule type" value="Genomic_DNA"/>
</dbReference>
<gene>
    <name evidence="1" type="ORF">MBBTH_18510</name>
</gene>
<dbReference type="Proteomes" id="UP000251717">
    <property type="component" value="Unassembled WGS sequence"/>
</dbReference>
<accession>A0A315XKS4</accession>
<sequence>MSELTIEVLKEIVEKLPNDFIVEFKDRNGSTVTVSDD</sequence>
<proteinExistence type="predicted"/>
<reference evidence="1 2" key="1">
    <citation type="submission" date="2017-03" db="EMBL/GenBank/DDBJ databases">
        <title>Genome sequence of Methanobrevibacter thaueri.</title>
        <authorList>
            <person name="Poehlein A."/>
            <person name="Seedorf H."/>
            <person name="Daniel R."/>
        </authorList>
    </citation>
    <scope>NUCLEOTIDE SEQUENCE [LARGE SCALE GENOMIC DNA]</scope>
    <source>
        <strain evidence="1 2">DSM 11995</strain>
    </source>
</reference>
<comment type="caution">
    <text evidence="1">The sequence shown here is derived from an EMBL/GenBank/DDBJ whole genome shotgun (WGS) entry which is preliminary data.</text>
</comment>
<keyword evidence="2" id="KW-1185">Reference proteome</keyword>
<evidence type="ECO:0000313" key="1">
    <source>
        <dbReference type="EMBL" id="PWB85252.1"/>
    </source>
</evidence>
<evidence type="ECO:0000313" key="2">
    <source>
        <dbReference type="Proteomes" id="UP000251717"/>
    </source>
</evidence>
<organism evidence="1 2">
    <name type="scientific">Methanobrevibacter thaueri</name>
    <dbReference type="NCBI Taxonomy" id="190975"/>
    <lineage>
        <taxon>Archaea</taxon>
        <taxon>Methanobacteriati</taxon>
        <taxon>Methanobacteriota</taxon>
        <taxon>Methanomada group</taxon>
        <taxon>Methanobacteria</taxon>
        <taxon>Methanobacteriales</taxon>
        <taxon>Methanobacteriaceae</taxon>
        <taxon>Methanobrevibacter</taxon>
    </lineage>
</organism>
<protein>
    <submittedName>
        <fullName evidence="1">Uncharacterized protein</fullName>
    </submittedName>
</protein>
<name>A0A315XKS4_9EURY</name>
<dbReference type="AlphaFoldDB" id="A0A315XKS4"/>